<feature type="compositionally biased region" description="Pro residues" evidence="1">
    <location>
        <begin position="151"/>
        <end position="165"/>
    </location>
</feature>
<organism evidence="3 4">
    <name type="scientific">Urochloa decumbens</name>
    <dbReference type="NCBI Taxonomy" id="240449"/>
    <lineage>
        <taxon>Eukaryota</taxon>
        <taxon>Viridiplantae</taxon>
        <taxon>Streptophyta</taxon>
        <taxon>Embryophyta</taxon>
        <taxon>Tracheophyta</taxon>
        <taxon>Spermatophyta</taxon>
        <taxon>Magnoliopsida</taxon>
        <taxon>Liliopsida</taxon>
        <taxon>Poales</taxon>
        <taxon>Poaceae</taxon>
        <taxon>PACMAD clade</taxon>
        <taxon>Panicoideae</taxon>
        <taxon>Panicodae</taxon>
        <taxon>Paniceae</taxon>
        <taxon>Melinidinae</taxon>
        <taxon>Urochloa</taxon>
    </lineage>
</organism>
<dbReference type="EMBL" id="OZ075123">
    <property type="protein sequence ID" value="CAL4917617.1"/>
    <property type="molecule type" value="Genomic_DNA"/>
</dbReference>
<keyword evidence="4" id="KW-1185">Reference proteome</keyword>
<dbReference type="AlphaFoldDB" id="A0ABC8WXU7"/>
<dbReference type="CDD" id="cd06257">
    <property type="entry name" value="DnaJ"/>
    <property type="match status" value="1"/>
</dbReference>
<protein>
    <recommendedName>
        <fullName evidence="2">J domain-containing protein</fullName>
    </recommendedName>
</protein>
<accession>A0ABC8WXU7</accession>
<proteinExistence type="predicted"/>
<dbReference type="InterPro" id="IPR036869">
    <property type="entry name" value="J_dom_sf"/>
</dbReference>
<feature type="compositionally biased region" description="Low complexity" evidence="1">
    <location>
        <begin position="140"/>
        <end position="150"/>
    </location>
</feature>
<dbReference type="GO" id="GO:0005783">
    <property type="term" value="C:endoplasmic reticulum"/>
    <property type="evidence" value="ECO:0007669"/>
    <property type="project" value="UniProtKB-ARBA"/>
</dbReference>
<dbReference type="Gene3D" id="1.10.287.110">
    <property type="entry name" value="DnaJ domain"/>
    <property type="match status" value="1"/>
</dbReference>
<dbReference type="Pfam" id="PF00226">
    <property type="entry name" value="DnaJ"/>
    <property type="match status" value="1"/>
</dbReference>
<dbReference type="Proteomes" id="UP001497457">
    <property type="component" value="Chromosome 13rd"/>
</dbReference>
<dbReference type="PANTHER" id="PTHR44137:SF53">
    <property type="entry name" value="DNAJ DOMAIN CONTAINING PROTEIN, EXPRESSED"/>
    <property type="match status" value="1"/>
</dbReference>
<feature type="region of interest" description="Disordered" evidence="1">
    <location>
        <begin position="131"/>
        <end position="215"/>
    </location>
</feature>
<evidence type="ECO:0000313" key="4">
    <source>
        <dbReference type="Proteomes" id="UP001497457"/>
    </source>
</evidence>
<feature type="domain" description="J" evidence="2">
    <location>
        <begin position="66"/>
        <end position="141"/>
    </location>
</feature>
<reference evidence="3 4" key="2">
    <citation type="submission" date="2024-10" db="EMBL/GenBank/DDBJ databases">
        <authorList>
            <person name="Ryan C."/>
        </authorList>
    </citation>
    <scope>NUCLEOTIDE SEQUENCE [LARGE SCALE GENOMIC DNA]</scope>
</reference>
<reference evidence="4" key="1">
    <citation type="submission" date="2024-06" db="EMBL/GenBank/DDBJ databases">
        <authorList>
            <person name="Ryan C."/>
        </authorList>
    </citation>
    <scope>NUCLEOTIDE SEQUENCE [LARGE SCALE GENOMIC DNA]</scope>
</reference>
<dbReference type="SMART" id="SM00271">
    <property type="entry name" value="DnaJ"/>
    <property type="match status" value="1"/>
</dbReference>
<dbReference type="PROSITE" id="PS50076">
    <property type="entry name" value="DNAJ_2"/>
    <property type="match status" value="1"/>
</dbReference>
<dbReference type="SUPFAM" id="SSF46565">
    <property type="entry name" value="Chaperone J-domain"/>
    <property type="match status" value="1"/>
</dbReference>
<sequence length="250" mass="26548">MAESSKEEQARRAQALAEKCFLAGNVSAARHWMLSAARLAPALPGVAQAAAAYDVHAAAARGRPVDWYAVLGLPQPRSSSGGAGAVVLAHDDIKRQHRRLCLLVHPDKNPSAAADGAFKLVHAAWEALSARHPTSDDDTAAAAAAPTQPARRPPPRPPDPPPRRTPAPGAGGQQRRRPSYADVASAPQPQTAAAPPSLPRAAPRVPPQPSASRCPSCGALTPYGKRSLRCTVCHWRPKGRWWRADGEFFR</sequence>
<gene>
    <name evidence="3" type="ORF">URODEC1_LOCUS18679</name>
</gene>
<dbReference type="PANTHER" id="PTHR44137">
    <property type="entry name" value="BNAC03G44070D PROTEIN"/>
    <property type="match status" value="1"/>
</dbReference>
<evidence type="ECO:0000256" key="1">
    <source>
        <dbReference type="SAM" id="MobiDB-lite"/>
    </source>
</evidence>
<feature type="compositionally biased region" description="Low complexity" evidence="1">
    <location>
        <begin position="184"/>
        <end position="203"/>
    </location>
</feature>
<name>A0ABC8WXU7_9POAL</name>
<evidence type="ECO:0000313" key="3">
    <source>
        <dbReference type="EMBL" id="CAL4917617.1"/>
    </source>
</evidence>
<dbReference type="InterPro" id="IPR001623">
    <property type="entry name" value="DnaJ_domain"/>
</dbReference>
<evidence type="ECO:0000259" key="2">
    <source>
        <dbReference type="PROSITE" id="PS50076"/>
    </source>
</evidence>